<feature type="transmembrane region" description="Helical" evidence="5">
    <location>
        <begin position="32"/>
        <end position="53"/>
    </location>
</feature>
<keyword evidence="2 5" id="KW-0812">Transmembrane</keyword>
<feature type="transmembrane region" description="Helical" evidence="5">
    <location>
        <begin position="177"/>
        <end position="196"/>
    </location>
</feature>
<dbReference type="PROSITE" id="PS50850">
    <property type="entry name" value="MFS"/>
    <property type="match status" value="1"/>
</dbReference>
<keyword evidence="4 5" id="KW-0472">Membrane</keyword>
<feature type="domain" description="Major facilitator superfamily (MFS) profile" evidence="6">
    <location>
        <begin position="24"/>
        <end position="210"/>
    </location>
</feature>
<keyword evidence="8" id="KW-1185">Reference proteome</keyword>
<dbReference type="RefSeq" id="WP_339575955.1">
    <property type="nucleotide sequence ID" value="NZ_JBBIAA010000026.1"/>
</dbReference>
<evidence type="ECO:0000256" key="4">
    <source>
        <dbReference type="ARBA" id="ARBA00023136"/>
    </source>
</evidence>
<organism evidence="7 8">
    <name type="scientific">Pseudokineococcus basanitobsidens</name>
    <dbReference type="NCBI Taxonomy" id="1926649"/>
    <lineage>
        <taxon>Bacteria</taxon>
        <taxon>Bacillati</taxon>
        <taxon>Actinomycetota</taxon>
        <taxon>Actinomycetes</taxon>
        <taxon>Kineosporiales</taxon>
        <taxon>Kineosporiaceae</taxon>
        <taxon>Pseudokineococcus</taxon>
    </lineage>
</organism>
<evidence type="ECO:0000256" key="3">
    <source>
        <dbReference type="ARBA" id="ARBA00022989"/>
    </source>
</evidence>
<dbReference type="Gene3D" id="1.20.1250.20">
    <property type="entry name" value="MFS general substrate transporter like domains"/>
    <property type="match status" value="1"/>
</dbReference>
<proteinExistence type="predicted"/>
<dbReference type="InterPro" id="IPR020846">
    <property type="entry name" value="MFS_dom"/>
</dbReference>
<accession>A0ABU8RNE1</accession>
<dbReference type="SUPFAM" id="SSF103473">
    <property type="entry name" value="MFS general substrate transporter"/>
    <property type="match status" value="1"/>
</dbReference>
<evidence type="ECO:0000256" key="2">
    <source>
        <dbReference type="ARBA" id="ARBA00022692"/>
    </source>
</evidence>
<feature type="transmembrane region" description="Helical" evidence="5">
    <location>
        <begin position="148"/>
        <end position="171"/>
    </location>
</feature>
<dbReference type="PANTHER" id="PTHR23508:SF10">
    <property type="entry name" value="CARBOXYLIC ACID TRANSPORTER PROTEIN HOMOLOG"/>
    <property type="match status" value="1"/>
</dbReference>
<name>A0ABU8RNE1_9ACTN</name>
<dbReference type="Pfam" id="PF00083">
    <property type="entry name" value="Sugar_tr"/>
    <property type="match status" value="1"/>
</dbReference>
<reference evidence="7 8" key="1">
    <citation type="journal article" date="2017" name="Int. J. Syst. Evol. Microbiol.">
        <title>Pseudokineococcus basanitobsidens sp. nov., isolated from volcanic rock.</title>
        <authorList>
            <person name="Lee D.W."/>
            <person name="Park M.Y."/>
            <person name="Kim J.J."/>
            <person name="Kim B.S."/>
        </authorList>
    </citation>
    <scope>NUCLEOTIDE SEQUENCE [LARGE SCALE GENOMIC DNA]</scope>
    <source>
        <strain evidence="7 8">DSM 103726</strain>
    </source>
</reference>
<dbReference type="Proteomes" id="UP001387100">
    <property type="component" value="Unassembled WGS sequence"/>
</dbReference>
<gene>
    <name evidence="7" type="ORF">WDZ17_14850</name>
</gene>
<feature type="transmembrane region" description="Helical" evidence="5">
    <location>
        <begin position="59"/>
        <end position="78"/>
    </location>
</feature>
<evidence type="ECO:0000313" key="7">
    <source>
        <dbReference type="EMBL" id="MEJ5946574.1"/>
    </source>
</evidence>
<comment type="caution">
    <text evidence="7">The sequence shown here is derived from an EMBL/GenBank/DDBJ whole genome shotgun (WGS) entry which is preliminary data.</text>
</comment>
<protein>
    <submittedName>
        <fullName evidence="7">MFS transporter</fullName>
    </submittedName>
</protein>
<evidence type="ECO:0000313" key="8">
    <source>
        <dbReference type="Proteomes" id="UP001387100"/>
    </source>
</evidence>
<feature type="non-terminal residue" evidence="7">
    <location>
        <position position="210"/>
    </location>
</feature>
<comment type="subcellular location">
    <subcellularLocation>
        <location evidence="1">Cell membrane</location>
        <topology evidence="1">Multi-pass membrane protein</topology>
    </subcellularLocation>
</comment>
<evidence type="ECO:0000256" key="1">
    <source>
        <dbReference type="ARBA" id="ARBA00004651"/>
    </source>
</evidence>
<evidence type="ECO:0000259" key="6">
    <source>
        <dbReference type="PROSITE" id="PS50850"/>
    </source>
</evidence>
<dbReference type="InterPro" id="IPR005828">
    <property type="entry name" value="MFS_sugar_transport-like"/>
</dbReference>
<dbReference type="EMBL" id="JBBIAA010000026">
    <property type="protein sequence ID" value="MEJ5946574.1"/>
    <property type="molecule type" value="Genomic_DNA"/>
</dbReference>
<keyword evidence="3 5" id="KW-1133">Transmembrane helix</keyword>
<dbReference type="PANTHER" id="PTHR23508">
    <property type="entry name" value="CARBOXYLIC ACID TRANSPORTER PROTEIN HOMOLOG"/>
    <property type="match status" value="1"/>
</dbReference>
<evidence type="ECO:0000256" key="5">
    <source>
        <dbReference type="SAM" id="Phobius"/>
    </source>
</evidence>
<dbReference type="CDD" id="cd17316">
    <property type="entry name" value="MFS_SV2_like"/>
    <property type="match status" value="1"/>
</dbReference>
<sequence>MTERDESAAGAAEPDVDPKTLRKASVLSAAGAFLDGYDLLIINAALLTIVPAFDLSSAQTGLLTSLPFIGMVLGALVAGRLCDRFGRRRVYLVDVVLFLVLTLLLAGAQELWQLVILRLALGVAIGADMPTGSSMLAEFAPPRKLGRLTALMQTTWVFGGLVASVVGFVLYETTGENSWRWMFLSAAVPAAVIAVARHSLPEPPRWAAGG</sequence>
<dbReference type="InterPro" id="IPR036259">
    <property type="entry name" value="MFS_trans_sf"/>
</dbReference>
<feature type="transmembrane region" description="Helical" evidence="5">
    <location>
        <begin position="90"/>
        <end position="109"/>
    </location>
</feature>